<name>A0A3M3JLZ1_9PSED</name>
<dbReference type="Proteomes" id="UP000271468">
    <property type="component" value="Unassembled WGS sequence"/>
</dbReference>
<comment type="caution">
    <text evidence="1">The sequence shown here is derived from an EMBL/GenBank/DDBJ whole genome shotgun (WGS) entry which is preliminary data.</text>
</comment>
<organism evidence="1 2">
    <name type="scientific">Pseudomonas syringae pv. coriandricola</name>
    <dbReference type="NCBI Taxonomy" id="264453"/>
    <lineage>
        <taxon>Bacteria</taxon>
        <taxon>Pseudomonadati</taxon>
        <taxon>Pseudomonadota</taxon>
        <taxon>Gammaproteobacteria</taxon>
        <taxon>Pseudomonadales</taxon>
        <taxon>Pseudomonadaceae</taxon>
        <taxon>Pseudomonas</taxon>
    </lineage>
</organism>
<dbReference type="AlphaFoldDB" id="A0A3M3JLZ1"/>
<evidence type="ECO:0000313" key="2">
    <source>
        <dbReference type="Proteomes" id="UP000271468"/>
    </source>
</evidence>
<gene>
    <name evidence="1" type="ORF">ALQ65_200122</name>
</gene>
<dbReference type="EMBL" id="RBOV01000179">
    <property type="protein sequence ID" value="RMN11766.1"/>
    <property type="molecule type" value="Genomic_DNA"/>
</dbReference>
<proteinExistence type="predicted"/>
<accession>A0A3M3JLZ1</accession>
<evidence type="ECO:0000313" key="1">
    <source>
        <dbReference type="EMBL" id="RMN11766.1"/>
    </source>
</evidence>
<reference evidence="1 2" key="1">
    <citation type="submission" date="2018-08" db="EMBL/GenBank/DDBJ databases">
        <title>Recombination of ecologically and evolutionarily significant loci maintains genetic cohesion in the Pseudomonas syringae species complex.</title>
        <authorList>
            <person name="Dillon M."/>
            <person name="Thakur S."/>
            <person name="Almeida R.N.D."/>
            <person name="Weir B.S."/>
            <person name="Guttman D.S."/>
        </authorList>
    </citation>
    <scope>NUCLEOTIDE SEQUENCE [LARGE SCALE GENOMIC DNA]</scope>
    <source>
        <strain evidence="1 2">ICMP 12341</strain>
    </source>
</reference>
<protein>
    <submittedName>
        <fullName evidence="1">Uncharacterized protein</fullName>
    </submittedName>
</protein>
<sequence length="150" mass="16279">MTACDLFHQPISAGRSLRGRAIYNALVMPEIERWLSCAGNEECLASAPMGLLAAVIQGDKSPHPPPAPRTTENRMSTDIVGPSGLPALLTELLSAINLCAIGYSGREGDLELLNNALSQGDHSMAETWAKRMIERQRNIHVRNTKTTQSN</sequence>